<dbReference type="KEGG" id="fcy:FRACYDRAFT_235584"/>
<keyword evidence="1" id="KW-1133">Transmembrane helix</keyword>
<sequence length="232" mass="26566">MSSIDNTEITKRNHYDQKLKVVFRSMAIVLSIWAITIPILYIQVKHMENANAFDYTLVTVEDYVARTLFGTNESIIDITDDTVKANATFHQKIHVGNRRIFNSAELSNFELLMQSFTSKFVTANNYDCLQINSNEDINDTIITLATVKKQSEDIAIDDTNDEDTASNNTTSFVINLVYVVSFESIVCNDVKYYPLLFQNYTNGHLNIVLRDLQILDLNVTQIEKAKRPVYNK</sequence>
<keyword evidence="1" id="KW-0472">Membrane</keyword>
<dbReference type="EMBL" id="KV784355">
    <property type="protein sequence ID" value="OEU19526.1"/>
    <property type="molecule type" value="Genomic_DNA"/>
</dbReference>
<dbReference type="AlphaFoldDB" id="A0A1E7FN05"/>
<dbReference type="InParanoid" id="A0A1E7FN05"/>
<organism evidence="2 3">
    <name type="scientific">Fragilariopsis cylindrus CCMP1102</name>
    <dbReference type="NCBI Taxonomy" id="635003"/>
    <lineage>
        <taxon>Eukaryota</taxon>
        <taxon>Sar</taxon>
        <taxon>Stramenopiles</taxon>
        <taxon>Ochrophyta</taxon>
        <taxon>Bacillariophyta</taxon>
        <taxon>Bacillariophyceae</taxon>
        <taxon>Bacillariophycidae</taxon>
        <taxon>Bacillariales</taxon>
        <taxon>Bacillariaceae</taxon>
        <taxon>Fragilariopsis</taxon>
    </lineage>
</organism>
<protein>
    <submittedName>
        <fullName evidence="2">Uncharacterized protein</fullName>
    </submittedName>
</protein>
<keyword evidence="3" id="KW-1185">Reference proteome</keyword>
<evidence type="ECO:0000256" key="1">
    <source>
        <dbReference type="SAM" id="Phobius"/>
    </source>
</evidence>
<evidence type="ECO:0000313" key="2">
    <source>
        <dbReference type="EMBL" id="OEU19526.1"/>
    </source>
</evidence>
<keyword evidence="1" id="KW-0812">Transmembrane</keyword>
<dbReference type="Proteomes" id="UP000095751">
    <property type="component" value="Unassembled WGS sequence"/>
</dbReference>
<evidence type="ECO:0000313" key="3">
    <source>
        <dbReference type="Proteomes" id="UP000095751"/>
    </source>
</evidence>
<gene>
    <name evidence="2" type="ORF">FRACYDRAFT_235584</name>
</gene>
<name>A0A1E7FN05_9STRA</name>
<proteinExistence type="predicted"/>
<accession>A0A1E7FN05</accession>
<feature type="transmembrane region" description="Helical" evidence="1">
    <location>
        <begin position="21"/>
        <end position="41"/>
    </location>
</feature>
<reference evidence="2 3" key="1">
    <citation type="submission" date="2016-09" db="EMBL/GenBank/DDBJ databases">
        <title>Extensive genetic diversity and differential bi-allelic expression allows diatom success in the polar Southern Ocean.</title>
        <authorList>
            <consortium name="DOE Joint Genome Institute"/>
            <person name="Mock T."/>
            <person name="Otillar R.P."/>
            <person name="Strauss J."/>
            <person name="Dupont C."/>
            <person name="Frickenhaus S."/>
            <person name="Maumus F."/>
            <person name="Mcmullan M."/>
            <person name="Sanges R."/>
            <person name="Schmutz J."/>
            <person name="Toseland A."/>
            <person name="Valas R."/>
            <person name="Veluchamy A."/>
            <person name="Ward B.J."/>
            <person name="Allen A."/>
            <person name="Barry K."/>
            <person name="Falciatore A."/>
            <person name="Ferrante M."/>
            <person name="Fortunato A.E."/>
            <person name="Gloeckner G."/>
            <person name="Gruber A."/>
            <person name="Hipkin R."/>
            <person name="Janech M."/>
            <person name="Kroth P."/>
            <person name="Leese F."/>
            <person name="Lindquist E."/>
            <person name="Lyon B.R."/>
            <person name="Martin J."/>
            <person name="Mayer C."/>
            <person name="Parker M."/>
            <person name="Quesneville H."/>
            <person name="Raymond J."/>
            <person name="Uhlig C."/>
            <person name="Valentin K.U."/>
            <person name="Worden A.Z."/>
            <person name="Armbrust E.V."/>
            <person name="Bowler C."/>
            <person name="Green B."/>
            <person name="Moulton V."/>
            <person name="Van Oosterhout C."/>
            <person name="Grigoriev I."/>
        </authorList>
    </citation>
    <scope>NUCLEOTIDE SEQUENCE [LARGE SCALE GENOMIC DNA]</scope>
    <source>
        <strain evidence="2 3">CCMP1102</strain>
    </source>
</reference>